<reference evidence="1" key="1">
    <citation type="submission" date="2018-02" db="EMBL/GenBank/DDBJ databases">
        <title>Rhizophora mucronata_Transcriptome.</title>
        <authorList>
            <person name="Meera S.P."/>
            <person name="Sreeshan A."/>
            <person name="Augustine A."/>
        </authorList>
    </citation>
    <scope>NUCLEOTIDE SEQUENCE</scope>
    <source>
        <tissue evidence="1">Leaf</tissue>
    </source>
</reference>
<name>A0A2P2NH37_RHIMU</name>
<protein>
    <submittedName>
        <fullName evidence="1">Uncharacterized protein</fullName>
    </submittedName>
</protein>
<organism evidence="1">
    <name type="scientific">Rhizophora mucronata</name>
    <name type="common">Asiatic mangrove</name>
    <dbReference type="NCBI Taxonomy" id="61149"/>
    <lineage>
        <taxon>Eukaryota</taxon>
        <taxon>Viridiplantae</taxon>
        <taxon>Streptophyta</taxon>
        <taxon>Embryophyta</taxon>
        <taxon>Tracheophyta</taxon>
        <taxon>Spermatophyta</taxon>
        <taxon>Magnoliopsida</taxon>
        <taxon>eudicotyledons</taxon>
        <taxon>Gunneridae</taxon>
        <taxon>Pentapetalae</taxon>
        <taxon>rosids</taxon>
        <taxon>fabids</taxon>
        <taxon>Malpighiales</taxon>
        <taxon>Rhizophoraceae</taxon>
        <taxon>Rhizophora</taxon>
    </lineage>
</organism>
<accession>A0A2P2NH37</accession>
<proteinExistence type="predicted"/>
<evidence type="ECO:0000313" key="1">
    <source>
        <dbReference type="EMBL" id="MBX41808.1"/>
    </source>
</evidence>
<sequence length="27" mass="3128">MVDLLMTLLFASLSFVTCQKMITMLNY</sequence>
<dbReference type="AlphaFoldDB" id="A0A2P2NH37"/>
<dbReference type="EMBL" id="GGEC01061324">
    <property type="protein sequence ID" value="MBX41808.1"/>
    <property type="molecule type" value="Transcribed_RNA"/>
</dbReference>